<reference evidence="2" key="1">
    <citation type="submission" date="2025-08" db="UniProtKB">
        <authorList>
            <consortium name="RefSeq"/>
        </authorList>
    </citation>
    <scope>IDENTIFICATION</scope>
    <source>
        <strain evidence="2">USDA-PBARC FA_bdor</strain>
        <tissue evidence="2">Whole organism</tissue>
    </source>
</reference>
<dbReference type="AlphaFoldDB" id="A0A9R1UBX9"/>
<dbReference type="OrthoDB" id="7701294at2759"/>
<sequence>MSNCTPCCANIRLSLPDRIKSIIAKYENCPSACTSGWATRAHSVSPKCIQFQFSPVRPFSAHASSCCRTPPIYPSSCLSLGDTTCNQHFKPFNVPLAVPGPNLQRYLSTKTICPSLRGRLMLYERHPVPKSPTSFTTCPSKKILSFCQCKQPRLVSSTRNSCSTPWRCCEIPLTTYEPPFSSPYLEREFTSRFARVPLFDCGH</sequence>
<organism evidence="1 2">
    <name type="scientific">Fopius arisanus</name>
    <dbReference type="NCBI Taxonomy" id="64838"/>
    <lineage>
        <taxon>Eukaryota</taxon>
        <taxon>Metazoa</taxon>
        <taxon>Ecdysozoa</taxon>
        <taxon>Arthropoda</taxon>
        <taxon>Hexapoda</taxon>
        <taxon>Insecta</taxon>
        <taxon>Pterygota</taxon>
        <taxon>Neoptera</taxon>
        <taxon>Endopterygota</taxon>
        <taxon>Hymenoptera</taxon>
        <taxon>Apocrita</taxon>
        <taxon>Ichneumonoidea</taxon>
        <taxon>Braconidae</taxon>
        <taxon>Opiinae</taxon>
        <taxon>Fopius</taxon>
    </lineage>
</organism>
<evidence type="ECO:0000313" key="1">
    <source>
        <dbReference type="Proteomes" id="UP000694866"/>
    </source>
</evidence>
<name>A0A9R1UBX9_9HYME</name>
<accession>A0A9R1UBX9</accession>
<dbReference type="KEGG" id="fas:105274015"/>
<proteinExistence type="predicted"/>
<dbReference type="GeneID" id="105274015"/>
<evidence type="ECO:0000313" key="2">
    <source>
        <dbReference type="RefSeq" id="XP_011315106.1"/>
    </source>
</evidence>
<dbReference type="Proteomes" id="UP000694866">
    <property type="component" value="Unplaced"/>
</dbReference>
<dbReference type="RefSeq" id="XP_011315106.1">
    <property type="nucleotide sequence ID" value="XM_011316804.1"/>
</dbReference>
<keyword evidence="1" id="KW-1185">Reference proteome</keyword>
<protein>
    <submittedName>
        <fullName evidence="2">Uncharacterized protein</fullName>
    </submittedName>
</protein>
<gene>
    <name evidence="2" type="primary">LOC105274015</name>
</gene>